<accession>A7VR68</accession>
<dbReference type="AlphaFoldDB" id="A7VR68"/>
<gene>
    <name evidence="1" type="ORF">CLOLEP_01051</name>
</gene>
<proteinExistence type="predicted"/>
<name>A7VR68_9FIRM</name>
<dbReference type="EMBL" id="ABCB02000016">
    <property type="protein sequence ID" value="EDO62190.1"/>
    <property type="molecule type" value="Genomic_DNA"/>
</dbReference>
<evidence type="ECO:0000313" key="2">
    <source>
        <dbReference type="Proteomes" id="UP000003490"/>
    </source>
</evidence>
<dbReference type="HOGENOM" id="CLU_3042034_0_0_9"/>
<sequence>MPPVPLGPPKPPAEGIFKSLMRDSDQTLILILLLLLMENEADMELIFALMYLLI</sequence>
<dbReference type="Proteomes" id="UP000003490">
    <property type="component" value="Unassembled WGS sequence"/>
</dbReference>
<reference evidence="1 2" key="1">
    <citation type="submission" date="2007-08" db="EMBL/GenBank/DDBJ databases">
        <title>Draft genome sequence of Clostridium leptum (DSM 753).</title>
        <authorList>
            <person name="Sudarsanam P."/>
            <person name="Ley R."/>
            <person name="Guruge J."/>
            <person name="Turnbaugh P.J."/>
            <person name="Mahowald M."/>
            <person name="Liep D."/>
            <person name="Gordon J."/>
        </authorList>
    </citation>
    <scope>NUCLEOTIDE SEQUENCE [LARGE SCALE GENOMIC DNA]</scope>
    <source>
        <strain evidence="1 2">DSM 753</strain>
    </source>
</reference>
<organism evidence="1 2">
    <name type="scientific">[Clostridium] leptum DSM 753</name>
    <dbReference type="NCBI Taxonomy" id="428125"/>
    <lineage>
        <taxon>Bacteria</taxon>
        <taxon>Bacillati</taxon>
        <taxon>Bacillota</taxon>
        <taxon>Clostridia</taxon>
        <taxon>Eubacteriales</taxon>
        <taxon>Oscillospiraceae</taxon>
        <taxon>Oscillospiraceae incertae sedis</taxon>
    </lineage>
</organism>
<reference evidence="1 2" key="2">
    <citation type="submission" date="2007-08" db="EMBL/GenBank/DDBJ databases">
        <authorList>
            <person name="Fulton L."/>
            <person name="Clifton S."/>
            <person name="Fulton B."/>
            <person name="Xu J."/>
            <person name="Minx P."/>
            <person name="Pepin K.H."/>
            <person name="Johnson M."/>
            <person name="Thiruvilangam P."/>
            <person name="Bhonagiri V."/>
            <person name="Nash W.E."/>
            <person name="Wang C."/>
            <person name="Mardis E.R."/>
            <person name="Wilson R.K."/>
        </authorList>
    </citation>
    <scope>NUCLEOTIDE SEQUENCE [LARGE SCALE GENOMIC DNA]</scope>
    <source>
        <strain evidence="1 2">DSM 753</strain>
    </source>
</reference>
<evidence type="ECO:0000313" key="1">
    <source>
        <dbReference type="EMBL" id="EDO62190.1"/>
    </source>
</evidence>
<comment type="caution">
    <text evidence="1">The sequence shown here is derived from an EMBL/GenBank/DDBJ whole genome shotgun (WGS) entry which is preliminary data.</text>
</comment>
<protein>
    <submittedName>
        <fullName evidence="1">Uncharacterized protein</fullName>
    </submittedName>
</protein>